<gene>
    <name evidence="2" type="ORF">C8A05DRAFT_37348</name>
</gene>
<name>A0AAN6RQS6_9PEZI</name>
<evidence type="ECO:0000256" key="1">
    <source>
        <dbReference type="SAM" id="MobiDB-lite"/>
    </source>
</evidence>
<evidence type="ECO:0000313" key="3">
    <source>
        <dbReference type="Proteomes" id="UP001303889"/>
    </source>
</evidence>
<dbReference type="EMBL" id="MU855841">
    <property type="protein sequence ID" value="KAK3899043.1"/>
    <property type="molecule type" value="Genomic_DNA"/>
</dbReference>
<dbReference type="Proteomes" id="UP001303889">
    <property type="component" value="Unassembled WGS sequence"/>
</dbReference>
<accession>A0AAN6RQS6</accession>
<sequence>MVAAPLVPFRPRRSASAPAVLHETLFLGGNAELARQYVRELGAGRIRKVRKLVLSYECHQDCHYSGSMGQALDWGPIFDFLREWWACPRQVLVHYLHCDMAWHKACSGFDGWRGNTEMEGECHTRWDEARDTFWCGLKRLTMVEKMEFCDVCPGYFVDRIARDNWWQVAPGSRGYDGVFEETFRGTLVNPAFPDEFERILGVHGRIDQGIEPLEENCVQGDNGWETQDKDPADDAEGTMVVANPKTAKPTTTFFDLPPEIRRMIFDYACVPVERECWPYSPKRWHTGTDIVAVSKRFAMEAIPAMYRIIRLYADDALETLLRLGSRACLTHARRLELYFACYCDRDWDRTGVHRTIRPESCVNPEAMWRDTFAVLSTEPARSNVREYDVTMFSCQRFHPKRTANPDSSWDGCAGLEESFLNLLAGLGPQMEQLSLSGDVPPSFAARMATDSRRGARMRLTWIDRDTRDFMTGSLSAWRSEGCPLRSDPLAAPGVWFNPTPHPDSTCTRDPHEVFLLVAETTAAGRWRERVADSPAGTPKESDWNCTYWRHNPPEMVRVGRYSLEGLPPWSDLHDVWDYASVSASDKEMEDWSAKSAGNWSEAEEAAANPPPQDEEDELDDPAEDREPEDTTEDEYDRRWAARLAVAARVTPWADVPIWKKN</sequence>
<evidence type="ECO:0000313" key="2">
    <source>
        <dbReference type="EMBL" id="KAK3899043.1"/>
    </source>
</evidence>
<dbReference type="AlphaFoldDB" id="A0AAN6RQS6"/>
<keyword evidence="3" id="KW-1185">Reference proteome</keyword>
<reference evidence="2" key="1">
    <citation type="journal article" date="2023" name="Mol. Phylogenet. Evol.">
        <title>Genome-scale phylogeny and comparative genomics of the fungal order Sordariales.</title>
        <authorList>
            <person name="Hensen N."/>
            <person name="Bonometti L."/>
            <person name="Westerberg I."/>
            <person name="Brannstrom I.O."/>
            <person name="Guillou S."/>
            <person name="Cros-Aarteil S."/>
            <person name="Calhoun S."/>
            <person name="Haridas S."/>
            <person name="Kuo A."/>
            <person name="Mondo S."/>
            <person name="Pangilinan J."/>
            <person name="Riley R."/>
            <person name="LaButti K."/>
            <person name="Andreopoulos B."/>
            <person name="Lipzen A."/>
            <person name="Chen C."/>
            <person name="Yan M."/>
            <person name="Daum C."/>
            <person name="Ng V."/>
            <person name="Clum A."/>
            <person name="Steindorff A."/>
            <person name="Ohm R.A."/>
            <person name="Martin F."/>
            <person name="Silar P."/>
            <person name="Natvig D.O."/>
            <person name="Lalanne C."/>
            <person name="Gautier V."/>
            <person name="Ament-Velasquez S.L."/>
            <person name="Kruys A."/>
            <person name="Hutchinson M.I."/>
            <person name="Powell A.J."/>
            <person name="Barry K."/>
            <person name="Miller A.N."/>
            <person name="Grigoriev I.V."/>
            <person name="Debuchy R."/>
            <person name="Gladieux P."/>
            <person name="Hiltunen Thoren M."/>
            <person name="Johannesson H."/>
        </authorList>
    </citation>
    <scope>NUCLEOTIDE SEQUENCE</scope>
    <source>
        <strain evidence="2">CBS 103.79</strain>
    </source>
</reference>
<protein>
    <submittedName>
        <fullName evidence="2">Uncharacterized protein</fullName>
    </submittedName>
</protein>
<organism evidence="2 3">
    <name type="scientific">Staphylotrichum tortipilum</name>
    <dbReference type="NCBI Taxonomy" id="2831512"/>
    <lineage>
        <taxon>Eukaryota</taxon>
        <taxon>Fungi</taxon>
        <taxon>Dikarya</taxon>
        <taxon>Ascomycota</taxon>
        <taxon>Pezizomycotina</taxon>
        <taxon>Sordariomycetes</taxon>
        <taxon>Sordariomycetidae</taxon>
        <taxon>Sordariales</taxon>
        <taxon>Chaetomiaceae</taxon>
        <taxon>Staphylotrichum</taxon>
    </lineage>
</organism>
<proteinExistence type="predicted"/>
<feature type="region of interest" description="Disordered" evidence="1">
    <location>
        <begin position="589"/>
        <end position="637"/>
    </location>
</feature>
<feature type="compositionally biased region" description="Acidic residues" evidence="1">
    <location>
        <begin position="612"/>
        <end position="634"/>
    </location>
</feature>
<comment type="caution">
    <text evidence="2">The sequence shown here is derived from an EMBL/GenBank/DDBJ whole genome shotgun (WGS) entry which is preliminary data.</text>
</comment>
<reference evidence="2" key="2">
    <citation type="submission" date="2023-05" db="EMBL/GenBank/DDBJ databases">
        <authorList>
            <consortium name="Lawrence Berkeley National Laboratory"/>
            <person name="Steindorff A."/>
            <person name="Hensen N."/>
            <person name="Bonometti L."/>
            <person name="Westerberg I."/>
            <person name="Brannstrom I.O."/>
            <person name="Guillou S."/>
            <person name="Cros-Aarteil S."/>
            <person name="Calhoun S."/>
            <person name="Haridas S."/>
            <person name="Kuo A."/>
            <person name="Mondo S."/>
            <person name="Pangilinan J."/>
            <person name="Riley R."/>
            <person name="Labutti K."/>
            <person name="Andreopoulos B."/>
            <person name="Lipzen A."/>
            <person name="Chen C."/>
            <person name="Yanf M."/>
            <person name="Daum C."/>
            <person name="Ng V."/>
            <person name="Clum A."/>
            <person name="Ohm R."/>
            <person name="Martin F."/>
            <person name="Silar P."/>
            <person name="Natvig D."/>
            <person name="Lalanne C."/>
            <person name="Gautier V."/>
            <person name="Ament-Velasquez S.L."/>
            <person name="Kruys A."/>
            <person name="Hutchinson M.I."/>
            <person name="Powell A.J."/>
            <person name="Barry K."/>
            <person name="Miller A.N."/>
            <person name="Grigoriev I.V."/>
            <person name="Debuchy R."/>
            <person name="Gladieux P."/>
            <person name="Thoren M.H."/>
            <person name="Johannesson H."/>
        </authorList>
    </citation>
    <scope>NUCLEOTIDE SEQUENCE</scope>
    <source>
        <strain evidence="2">CBS 103.79</strain>
    </source>
</reference>